<dbReference type="Proteomes" id="UP000790709">
    <property type="component" value="Unassembled WGS sequence"/>
</dbReference>
<feature type="non-terminal residue" evidence="1">
    <location>
        <position position="180"/>
    </location>
</feature>
<organism evidence="1 2">
    <name type="scientific">Leucogyrophana mollusca</name>
    <dbReference type="NCBI Taxonomy" id="85980"/>
    <lineage>
        <taxon>Eukaryota</taxon>
        <taxon>Fungi</taxon>
        <taxon>Dikarya</taxon>
        <taxon>Basidiomycota</taxon>
        <taxon>Agaricomycotina</taxon>
        <taxon>Agaricomycetes</taxon>
        <taxon>Agaricomycetidae</taxon>
        <taxon>Boletales</taxon>
        <taxon>Boletales incertae sedis</taxon>
        <taxon>Leucogyrophana</taxon>
    </lineage>
</organism>
<evidence type="ECO:0000313" key="2">
    <source>
        <dbReference type="Proteomes" id="UP000790709"/>
    </source>
</evidence>
<name>A0ACB8AUZ1_9AGAM</name>
<evidence type="ECO:0000313" key="1">
    <source>
        <dbReference type="EMBL" id="KAH7917231.1"/>
    </source>
</evidence>
<dbReference type="EMBL" id="MU267173">
    <property type="protein sequence ID" value="KAH7917231.1"/>
    <property type="molecule type" value="Genomic_DNA"/>
</dbReference>
<accession>A0ACB8AUZ1</accession>
<comment type="caution">
    <text evidence="1">The sequence shown here is derived from an EMBL/GenBank/DDBJ whole genome shotgun (WGS) entry which is preliminary data.</text>
</comment>
<gene>
    <name evidence="1" type="ORF">BV22DRAFT_994182</name>
</gene>
<sequence>LGFRDANYVPRVGDYEAYLYLRDELLHSPRGRAALMKGGIIGRLASEDLDHTCVLNGPSDSLRYGNGIAADGTFYWDDDLSPSEQDLICGVYKVSTGQGQQTKDLSWWPKQSTWQESGFDYGYWTPDNEAWYRKRLELIRQSDFARLRLQTAADWRNSLKKYKTTHKFIQSTRKAAVKYL</sequence>
<keyword evidence="2" id="KW-1185">Reference proteome</keyword>
<proteinExistence type="predicted"/>
<reference evidence="1" key="1">
    <citation type="journal article" date="2021" name="New Phytol.">
        <title>Evolutionary innovations through gain and loss of genes in the ectomycorrhizal Boletales.</title>
        <authorList>
            <person name="Wu G."/>
            <person name="Miyauchi S."/>
            <person name="Morin E."/>
            <person name="Kuo A."/>
            <person name="Drula E."/>
            <person name="Varga T."/>
            <person name="Kohler A."/>
            <person name="Feng B."/>
            <person name="Cao Y."/>
            <person name="Lipzen A."/>
            <person name="Daum C."/>
            <person name="Hundley H."/>
            <person name="Pangilinan J."/>
            <person name="Johnson J."/>
            <person name="Barry K."/>
            <person name="LaButti K."/>
            <person name="Ng V."/>
            <person name="Ahrendt S."/>
            <person name="Min B."/>
            <person name="Choi I.G."/>
            <person name="Park H."/>
            <person name="Plett J.M."/>
            <person name="Magnuson J."/>
            <person name="Spatafora J.W."/>
            <person name="Nagy L.G."/>
            <person name="Henrissat B."/>
            <person name="Grigoriev I.V."/>
            <person name="Yang Z.L."/>
            <person name="Xu J."/>
            <person name="Martin F.M."/>
        </authorList>
    </citation>
    <scope>NUCLEOTIDE SEQUENCE</scope>
    <source>
        <strain evidence="1">KUC20120723A-06</strain>
    </source>
</reference>
<protein>
    <submittedName>
        <fullName evidence="1">Uncharacterized protein</fullName>
    </submittedName>
</protein>
<feature type="non-terminal residue" evidence="1">
    <location>
        <position position="1"/>
    </location>
</feature>